<feature type="transmembrane region" description="Helical" evidence="1">
    <location>
        <begin position="6"/>
        <end position="24"/>
    </location>
</feature>
<reference evidence="2 3" key="2">
    <citation type="journal article" date="2013" name="PLoS ONE">
        <title>INDIGO - INtegrated Data Warehouse of MIcrobial GenOmes with Examples from the Red Sea Extremophiles.</title>
        <authorList>
            <person name="Alam I."/>
            <person name="Antunes A."/>
            <person name="Kamau A.A."/>
            <person name="Ba Alawi W."/>
            <person name="Kalkatawi M."/>
            <person name="Stingl U."/>
            <person name="Bajic V.B."/>
        </authorList>
    </citation>
    <scope>NUCLEOTIDE SEQUENCE [LARGE SCALE GENOMIC DNA]</scope>
    <source>
        <strain evidence="2 3">SSD-17B</strain>
    </source>
</reference>
<organism evidence="2 3">
    <name type="scientific">Haloplasma contractile SSD-17B</name>
    <dbReference type="NCBI Taxonomy" id="1033810"/>
    <lineage>
        <taxon>Bacteria</taxon>
        <taxon>Bacillati</taxon>
        <taxon>Mycoplasmatota</taxon>
        <taxon>Mollicutes</taxon>
        <taxon>Haloplasmatales</taxon>
        <taxon>Haloplasmataceae</taxon>
        <taxon>Haloplasma</taxon>
    </lineage>
</organism>
<evidence type="ECO:0000313" key="3">
    <source>
        <dbReference type="Proteomes" id="UP000005707"/>
    </source>
</evidence>
<evidence type="ECO:0000256" key="1">
    <source>
        <dbReference type="SAM" id="Phobius"/>
    </source>
</evidence>
<dbReference type="OrthoDB" id="264813at2"/>
<keyword evidence="1" id="KW-0812">Transmembrane</keyword>
<keyword evidence="1" id="KW-1133">Transmembrane helix</keyword>
<comment type="caution">
    <text evidence="2">The sequence shown here is derived from an EMBL/GenBank/DDBJ whole genome shotgun (WGS) entry which is preliminary data.</text>
</comment>
<keyword evidence="1" id="KW-0472">Membrane</keyword>
<dbReference type="InParanoid" id="F7Q1T4"/>
<dbReference type="STRING" id="1033810.HLPCO_001780"/>
<dbReference type="EMBL" id="AFNU02000005">
    <property type="protein sequence ID" value="ERJ12253.1"/>
    <property type="molecule type" value="Genomic_DNA"/>
</dbReference>
<accession>F7Q1T4</accession>
<keyword evidence="3" id="KW-1185">Reference proteome</keyword>
<gene>
    <name evidence="2" type="ORF">HLPCO_001780</name>
</gene>
<sequence length="485" mass="56664">MINTLWTVIWILLYAILIGFLFIFKNKKNRSLMTCLKKTSIMGKLFILIIVMYTVSLPFQVYSLSKQEPFDLNYHGTSYNDILEVDDGLIVSGSQSRMVNFNDKENHEYGGSQYSIGTLRKYSFDGNLLWEYVYDDVSSSSHFDQVVETDNGNYLVLGRFSSYIKDDQYSLYLTFNQAGELVNELRVKKPDYDVSNIGGGTRYINEKVTDKYIYKIEYNRYRDYESDEENTYLIINQFNHELELLNAYTYTFKHEVSTEYWEMLDVSMINITNNRLFIGIVNFNQQTHDIFLQHRLLEFNLDLTLQSEYKYNENKVITDIQQMNQNYLITWKPLDDKKAYIELVDSAMNQLWEEKIVGNTPYITVNEMIIKDEDVYLLGHEYVNAKQVGFTNEYSGYVMHYNLNTRKGSYHNIGNGIGVDEAFLKGNTIYGAGMLNNDAFFLSNSRYKDDPHKGVISMIEIGDYQTKIKVFNSNNTVLECNGNHK</sequence>
<dbReference type="AlphaFoldDB" id="F7Q1T4"/>
<dbReference type="RefSeq" id="WP_008825259.1">
    <property type="nucleotide sequence ID" value="NZ_AFNU02000005.1"/>
</dbReference>
<protein>
    <submittedName>
        <fullName evidence="2">Uncharacterized protein</fullName>
    </submittedName>
</protein>
<proteinExistence type="predicted"/>
<evidence type="ECO:0000313" key="2">
    <source>
        <dbReference type="EMBL" id="ERJ12253.1"/>
    </source>
</evidence>
<name>F7Q1T4_9MOLU</name>
<feature type="transmembrane region" description="Helical" evidence="1">
    <location>
        <begin position="45"/>
        <end position="64"/>
    </location>
</feature>
<dbReference type="Proteomes" id="UP000005707">
    <property type="component" value="Unassembled WGS sequence"/>
</dbReference>
<reference evidence="2 3" key="1">
    <citation type="journal article" date="2011" name="J. Bacteriol.">
        <title>Genome sequence of Haloplasma contractile, an unusual contractile bacterium from a deep-sea anoxic brine lake.</title>
        <authorList>
            <person name="Antunes A."/>
            <person name="Alam I."/>
            <person name="El Dorry H."/>
            <person name="Siam R."/>
            <person name="Robertson A."/>
            <person name="Bajic V.B."/>
            <person name="Stingl U."/>
        </authorList>
    </citation>
    <scope>NUCLEOTIDE SEQUENCE [LARGE SCALE GENOMIC DNA]</scope>
    <source>
        <strain evidence="2 3">SSD-17B</strain>
    </source>
</reference>